<dbReference type="Proteomes" id="UP000775872">
    <property type="component" value="Unassembled WGS sequence"/>
</dbReference>
<keyword evidence="1" id="KW-0597">Phosphoprotein</keyword>
<organism evidence="5 6">
    <name type="scientific">Clonostachys solani</name>
    <dbReference type="NCBI Taxonomy" id="160281"/>
    <lineage>
        <taxon>Eukaryota</taxon>
        <taxon>Fungi</taxon>
        <taxon>Dikarya</taxon>
        <taxon>Ascomycota</taxon>
        <taxon>Pezizomycotina</taxon>
        <taxon>Sordariomycetes</taxon>
        <taxon>Hypocreomycetidae</taxon>
        <taxon>Hypocreales</taxon>
        <taxon>Bionectriaceae</taxon>
        <taxon>Clonostachys</taxon>
    </lineage>
</organism>
<comment type="caution">
    <text evidence="5">The sequence shown here is derived from an EMBL/GenBank/DDBJ whole genome shotgun (WGS) entry which is preliminary data.</text>
</comment>
<dbReference type="InterPro" id="IPR040746">
    <property type="entry name" value="THO1_MOS11_C"/>
</dbReference>
<keyword evidence="6" id="KW-1185">Reference proteome</keyword>
<evidence type="ECO:0000313" key="6">
    <source>
        <dbReference type="Proteomes" id="UP000775872"/>
    </source>
</evidence>
<dbReference type="InterPro" id="IPR052240">
    <property type="entry name" value="SAP_domain_ribonucleoprotein"/>
</dbReference>
<dbReference type="GO" id="GO:0005634">
    <property type="term" value="C:nucleus"/>
    <property type="evidence" value="ECO:0007669"/>
    <property type="project" value="TreeGrafter"/>
</dbReference>
<evidence type="ECO:0000256" key="3">
    <source>
        <dbReference type="SAM" id="MobiDB-lite"/>
    </source>
</evidence>
<name>A0A9N9W2Z8_9HYPO</name>
<evidence type="ECO:0000313" key="5">
    <source>
        <dbReference type="EMBL" id="CAH0044466.1"/>
    </source>
</evidence>
<feature type="compositionally biased region" description="Basic and acidic residues" evidence="3">
    <location>
        <begin position="155"/>
        <end position="192"/>
    </location>
</feature>
<dbReference type="InterPro" id="IPR036361">
    <property type="entry name" value="SAP_dom_sf"/>
</dbReference>
<dbReference type="Pfam" id="PF18592">
    <property type="entry name" value="Tho1_MOS11_C"/>
    <property type="match status" value="1"/>
</dbReference>
<evidence type="ECO:0000256" key="2">
    <source>
        <dbReference type="ARBA" id="ARBA00046328"/>
    </source>
</evidence>
<dbReference type="GO" id="GO:0016973">
    <property type="term" value="P:poly(A)+ mRNA export from nucleus"/>
    <property type="evidence" value="ECO:0007669"/>
    <property type="project" value="TreeGrafter"/>
</dbReference>
<dbReference type="Gene3D" id="1.10.720.30">
    <property type="entry name" value="SAP domain"/>
    <property type="match status" value="1"/>
</dbReference>
<feature type="region of interest" description="Disordered" evidence="3">
    <location>
        <begin position="17"/>
        <end position="276"/>
    </location>
</feature>
<feature type="compositionally biased region" description="Basic and acidic residues" evidence="3">
    <location>
        <begin position="260"/>
        <end position="270"/>
    </location>
</feature>
<evidence type="ECO:0000259" key="4">
    <source>
        <dbReference type="PROSITE" id="PS50800"/>
    </source>
</evidence>
<feature type="compositionally biased region" description="Acidic residues" evidence="3">
    <location>
        <begin position="85"/>
        <end position="97"/>
    </location>
</feature>
<dbReference type="SUPFAM" id="SSF68906">
    <property type="entry name" value="SAP domain"/>
    <property type="match status" value="1"/>
</dbReference>
<feature type="compositionally biased region" description="Low complexity" evidence="3">
    <location>
        <begin position="99"/>
        <end position="115"/>
    </location>
</feature>
<gene>
    <name evidence="5" type="ORF">CSOL1703_00010213</name>
</gene>
<dbReference type="AlphaFoldDB" id="A0A9N9W2Z8"/>
<dbReference type="PANTHER" id="PTHR46551:SF1">
    <property type="entry name" value="SAP DOMAIN-CONTAINING RIBONUCLEOPROTEIN"/>
    <property type="match status" value="1"/>
</dbReference>
<dbReference type="PROSITE" id="PS50800">
    <property type="entry name" value="SAP"/>
    <property type="match status" value="1"/>
</dbReference>
<reference evidence="5 6" key="2">
    <citation type="submission" date="2021-10" db="EMBL/GenBank/DDBJ databases">
        <authorList>
            <person name="Piombo E."/>
        </authorList>
    </citation>
    <scope>NUCLEOTIDE SEQUENCE [LARGE SCALE GENOMIC DNA]</scope>
</reference>
<evidence type="ECO:0000256" key="1">
    <source>
        <dbReference type="ARBA" id="ARBA00022553"/>
    </source>
</evidence>
<reference evidence="6" key="1">
    <citation type="submission" date="2019-06" db="EMBL/GenBank/DDBJ databases">
        <authorList>
            <person name="Broberg M."/>
        </authorList>
    </citation>
    <scope>NUCLEOTIDE SEQUENCE [LARGE SCALE GENOMIC DNA]</scope>
</reference>
<dbReference type="PANTHER" id="PTHR46551">
    <property type="entry name" value="SAP DOMAIN-CONTAINING RIBONUCLEOPROTEIN"/>
    <property type="match status" value="1"/>
</dbReference>
<feature type="domain" description="SAP" evidence="4">
    <location>
        <begin position="4"/>
        <end position="38"/>
    </location>
</feature>
<dbReference type="SMART" id="SM00513">
    <property type="entry name" value="SAP"/>
    <property type="match status" value="1"/>
</dbReference>
<proteinExistence type="inferred from homology"/>
<dbReference type="InterPro" id="IPR003034">
    <property type="entry name" value="SAP_dom"/>
</dbReference>
<dbReference type="Pfam" id="PF02037">
    <property type="entry name" value="SAP"/>
    <property type="match status" value="1"/>
</dbReference>
<protein>
    <recommendedName>
        <fullName evidence="4">SAP domain-containing protein</fullName>
    </recommendedName>
</protein>
<accession>A0A9N9W2Z8</accession>
<dbReference type="OrthoDB" id="445357at2759"/>
<feature type="compositionally biased region" description="Polar residues" evidence="3">
    <location>
        <begin position="66"/>
        <end position="77"/>
    </location>
</feature>
<sequence>MAEYSSLKVPELKKLLAEKGLSQTGNKADLVTRLTENDKKKAEEEAKQPEPEEKAPEADPKKQGEHNATLNPYSSPHINPCAEEPKEDEITYSDDEAPATKAAPAAESTAPAAEATNEEPSAEDSAKPAAEGAEAAAEVPKPSYAIGLASSSADAEAKKRADRAKRFGIEEDDDNKKLSDRAKRFGLDDKEIPAGLDSALPERPLKRGRGRENDGKANGRANKRQSLDRRGGRRRGGRQGGNEGNSNAGARPKPNIMNDPAEKAKAEKRAARFASS</sequence>
<dbReference type="EMBL" id="CABFOC020000005">
    <property type="protein sequence ID" value="CAH0044466.1"/>
    <property type="molecule type" value="Genomic_DNA"/>
</dbReference>
<comment type="similarity">
    <text evidence="2">Belongs to the SAP domain-containing ribonucleoprotein family.</text>
</comment>
<feature type="compositionally biased region" description="Low complexity" evidence="3">
    <location>
        <begin position="127"/>
        <end position="142"/>
    </location>
</feature>
<feature type="compositionally biased region" description="Basic and acidic residues" evidence="3">
    <location>
        <begin position="35"/>
        <end position="65"/>
    </location>
</feature>